<dbReference type="CDD" id="cd00120">
    <property type="entry name" value="MADS"/>
    <property type="match status" value="1"/>
</dbReference>
<evidence type="ECO:0000256" key="4">
    <source>
        <dbReference type="ARBA" id="ARBA00023163"/>
    </source>
</evidence>
<evidence type="ECO:0000256" key="5">
    <source>
        <dbReference type="ARBA" id="ARBA00023242"/>
    </source>
</evidence>
<organism evidence="7 8">
    <name type="scientific">Platanthera zijinensis</name>
    <dbReference type="NCBI Taxonomy" id="2320716"/>
    <lineage>
        <taxon>Eukaryota</taxon>
        <taxon>Viridiplantae</taxon>
        <taxon>Streptophyta</taxon>
        <taxon>Embryophyta</taxon>
        <taxon>Tracheophyta</taxon>
        <taxon>Spermatophyta</taxon>
        <taxon>Magnoliopsida</taxon>
        <taxon>Liliopsida</taxon>
        <taxon>Asparagales</taxon>
        <taxon>Orchidaceae</taxon>
        <taxon>Orchidoideae</taxon>
        <taxon>Orchideae</taxon>
        <taxon>Orchidinae</taxon>
        <taxon>Platanthera</taxon>
    </lineage>
</organism>
<dbReference type="PROSITE" id="PS50066">
    <property type="entry name" value="MADS_BOX_2"/>
    <property type="match status" value="1"/>
</dbReference>
<name>A0AAP0BMU8_9ASPA</name>
<dbReference type="GO" id="GO:0003677">
    <property type="term" value="F:DNA binding"/>
    <property type="evidence" value="ECO:0007669"/>
    <property type="project" value="UniProtKB-KW"/>
</dbReference>
<sequence>MGRARLEIKYQEDRRARIATYWSRMTGVKKKARELSTFCSVDVLLTSFSPETQTLQIRPEDNSSLRRVAERYHGTSGPIAEVPWPVLSSPPTPPPSRILVAIQSMTRILEEVKERVSILEAVGNDNEISALLNLDMVPSRTVFHM</sequence>
<comment type="subcellular location">
    <subcellularLocation>
        <location evidence="1">Nucleus</location>
    </subcellularLocation>
</comment>
<dbReference type="Gene3D" id="3.40.1810.10">
    <property type="entry name" value="Transcription factor, MADS-box"/>
    <property type="match status" value="1"/>
</dbReference>
<dbReference type="InterPro" id="IPR002100">
    <property type="entry name" value="TF_MADSbox"/>
</dbReference>
<keyword evidence="5" id="KW-0539">Nucleus</keyword>
<dbReference type="EMBL" id="JBBWWQ010000006">
    <property type="protein sequence ID" value="KAK8944704.1"/>
    <property type="molecule type" value="Genomic_DNA"/>
</dbReference>
<dbReference type="SMART" id="SM00432">
    <property type="entry name" value="MADS"/>
    <property type="match status" value="1"/>
</dbReference>
<keyword evidence="2" id="KW-0805">Transcription regulation</keyword>
<evidence type="ECO:0000256" key="3">
    <source>
        <dbReference type="ARBA" id="ARBA00023125"/>
    </source>
</evidence>
<accession>A0AAP0BMU8</accession>
<dbReference type="AlphaFoldDB" id="A0AAP0BMU8"/>
<protein>
    <recommendedName>
        <fullName evidence="6">MADS-box domain-containing protein</fullName>
    </recommendedName>
</protein>
<keyword evidence="8" id="KW-1185">Reference proteome</keyword>
<feature type="domain" description="MADS-box" evidence="6">
    <location>
        <begin position="1"/>
        <end position="61"/>
    </location>
</feature>
<keyword evidence="4" id="KW-0804">Transcription</keyword>
<dbReference type="Proteomes" id="UP001418222">
    <property type="component" value="Unassembled WGS sequence"/>
</dbReference>
<evidence type="ECO:0000259" key="6">
    <source>
        <dbReference type="PROSITE" id="PS50066"/>
    </source>
</evidence>
<proteinExistence type="predicted"/>
<keyword evidence="3" id="KW-0238">DNA-binding</keyword>
<evidence type="ECO:0000313" key="7">
    <source>
        <dbReference type="EMBL" id="KAK8944704.1"/>
    </source>
</evidence>
<dbReference type="GO" id="GO:0005634">
    <property type="term" value="C:nucleus"/>
    <property type="evidence" value="ECO:0007669"/>
    <property type="project" value="UniProtKB-SubCell"/>
</dbReference>
<dbReference type="SUPFAM" id="SSF55455">
    <property type="entry name" value="SRF-like"/>
    <property type="match status" value="1"/>
</dbReference>
<evidence type="ECO:0000313" key="8">
    <source>
        <dbReference type="Proteomes" id="UP001418222"/>
    </source>
</evidence>
<evidence type="ECO:0000256" key="1">
    <source>
        <dbReference type="ARBA" id="ARBA00004123"/>
    </source>
</evidence>
<evidence type="ECO:0000256" key="2">
    <source>
        <dbReference type="ARBA" id="ARBA00023015"/>
    </source>
</evidence>
<dbReference type="PRINTS" id="PR00404">
    <property type="entry name" value="MADSDOMAIN"/>
</dbReference>
<reference evidence="7 8" key="1">
    <citation type="journal article" date="2022" name="Nat. Plants">
        <title>Genomes of leafy and leafless Platanthera orchids illuminate the evolution of mycoheterotrophy.</title>
        <authorList>
            <person name="Li M.H."/>
            <person name="Liu K.W."/>
            <person name="Li Z."/>
            <person name="Lu H.C."/>
            <person name="Ye Q.L."/>
            <person name="Zhang D."/>
            <person name="Wang J.Y."/>
            <person name="Li Y.F."/>
            <person name="Zhong Z.M."/>
            <person name="Liu X."/>
            <person name="Yu X."/>
            <person name="Liu D.K."/>
            <person name="Tu X.D."/>
            <person name="Liu B."/>
            <person name="Hao Y."/>
            <person name="Liao X.Y."/>
            <person name="Jiang Y.T."/>
            <person name="Sun W.H."/>
            <person name="Chen J."/>
            <person name="Chen Y.Q."/>
            <person name="Ai Y."/>
            <person name="Zhai J.W."/>
            <person name="Wu S.S."/>
            <person name="Zhou Z."/>
            <person name="Hsiao Y.Y."/>
            <person name="Wu W.L."/>
            <person name="Chen Y.Y."/>
            <person name="Lin Y.F."/>
            <person name="Hsu J.L."/>
            <person name="Li C.Y."/>
            <person name="Wang Z.W."/>
            <person name="Zhao X."/>
            <person name="Zhong W.Y."/>
            <person name="Ma X.K."/>
            <person name="Ma L."/>
            <person name="Huang J."/>
            <person name="Chen G.Z."/>
            <person name="Huang M.Z."/>
            <person name="Huang L."/>
            <person name="Peng D.H."/>
            <person name="Luo Y.B."/>
            <person name="Zou S.Q."/>
            <person name="Chen S.P."/>
            <person name="Lan S."/>
            <person name="Tsai W.C."/>
            <person name="Van de Peer Y."/>
            <person name="Liu Z.J."/>
        </authorList>
    </citation>
    <scope>NUCLEOTIDE SEQUENCE [LARGE SCALE GENOMIC DNA]</scope>
    <source>
        <strain evidence="7">Lor287</strain>
    </source>
</reference>
<gene>
    <name evidence="7" type="ORF">KSP39_PZI007772</name>
</gene>
<dbReference type="Pfam" id="PF00319">
    <property type="entry name" value="SRF-TF"/>
    <property type="match status" value="1"/>
</dbReference>
<dbReference type="InterPro" id="IPR036879">
    <property type="entry name" value="TF_MADSbox_sf"/>
</dbReference>
<dbReference type="GO" id="GO:0046983">
    <property type="term" value="F:protein dimerization activity"/>
    <property type="evidence" value="ECO:0007669"/>
    <property type="project" value="InterPro"/>
</dbReference>
<comment type="caution">
    <text evidence="7">The sequence shown here is derived from an EMBL/GenBank/DDBJ whole genome shotgun (WGS) entry which is preliminary data.</text>
</comment>